<name>A0AAD9N6Q5_RIDPI</name>
<evidence type="ECO:0000256" key="3">
    <source>
        <dbReference type="PROSITE-ProRule" id="PRU00023"/>
    </source>
</evidence>
<evidence type="ECO:0000256" key="2">
    <source>
        <dbReference type="ARBA" id="ARBA00023043"/>
    </source>
</evidence>
<dbReference type="SMART" id="SM00248">
    <property type="entry name" value="ANK"/>
    <property type="match status" value="8"/>
</dbReference>
<dbReference type="GO" id="GO:0005737">
    <property type="term" value="C:cytoplasm"/>
    <property type="evidence" value="ECO:0007669"/>
    <property type="project" value="TreeGrafter"/>
</dbReference>
<dbReference type="PANTHER" id="PTHR24198:SF165">
    <property type="entry name" value="ANKYRIN REPEAT-CONTAINING PROTEIN-RELATED"/>
    <property type="match status" value="1"/>
</dbReference>
<keyword evidence="5" id="KW-1185">Reference proteome</keyword>
<evidence type="ECO:0000256" key="1">
    <source>
        <dbReference type="ARBA" id="ARBA00022737"/>
    </source>
</evidence>
<organism evidence="4 5">
    <name type="scientific">Ridgeia piscesae</name>
    <name type="common">Tubeworm</name>
    <dbReference type="NCBI Taxonomy" id="27915"/>
    <lineage>
        <taxon>Eukaryota</taxon>
        <taxon>Metazoa</taxon>
        <taxon>Spiralia</taxon>
        <taxon>Lophotrochozoa</taxon>
        <taxon>Annelida</taxon>
        <taxon>Polychaeta</taxon>
        <taxon>Sedentaria</taxon>
        <taxon>Canalipalpata</taxon>
        <taxon>Sabellida</taxon>
        <taxon>Siboglinidae</taxon>
        <taxon>Ridgeia</taxon>
    </lineage>
</organism>
<evidence type="ECO:0000313" key="5">
    <source>
        <dbReference type="Proteomes" id="UP001209878"/>
    </source>
</evidence>
<dbReference type="SUPFAM" id="SSF48403">
    <property type="entry name" value="Ankyrin repeat"/>
    <property type="match status" value="1"/>
</dbReference>
<dbReference type="InterPro" id="IPR036770">
    <property type="entry name" value="Ankyrin_rpt-contain_sf"/>
</dbReference>
<proteinExistence type="predicted"/>
<keyword evidence="2 3" id="KW-0040">ANK repeat</keyword>
<dbReference type="PANTHER" id="PTHR24198">
    <property type="entry name" value="ANKYRIN REPEAT AND PROTEIN KINASE DOMAIN-CONTAINING PROTEIN"/>
    <property type="match status" value="1"/>
</dbReference>
<gene>
    <name evidence="4" type="ORF">NP493_1742g00003</name>
</gene>
<dbReference type="InterPro" id="IPR002110">
    <property type="entry name" value="Ankyrin_rpt"/>
</dbReference>
<accession>A0AAD9N6Q5</accession>
<keyword evidence="1" id="KW-0677">Repeat</keyword>
<protein>
    <submittedName>
        <fullName evidence="4">Uncharacterized protein</fullName>
    </submittedName>
</protein>
<evidence type="ECO:0000313" key="4">
    <source>
        <dbReference type="EMBL" id="KAK2159172.1"/>
    </source>
</evidence>
<dbReference type="PROSITE" id="PS50297">
    <property type="entry name" value="ANK_REP_REGION"/>
    <property type="match status" value="1"/>
</dbReference>
<sequence>MMKILESVTSQQQVLQVTNKFSERDPLVLAIDSGQEDLAIYLLERGFPHHNVYTFADQECDRWCYAVHQDGRCPTEYDARSLAFKHNLMRLHSILVEVDNGLRQPGDGLSTQQGPDYDSAVRCVPTPRKKELAAVDEGHVETAVYLAKKKIEEIGTNYIAKNGDTVIHESVKSATSAMVYACAVMGLPINAQNFLGDTALHLAVRRDDVMVIKALLCSGADFSIRNKLGQTPLDESSNTIRPLLQMFRCGLTQAVVRSEHPATQRLVRLCCNPNSNIKDGKSALEIAESRASSSREAQKCYNLLKENLKSLTLMNAVLGEDIETVRTLCAKKGCCNVNISFKDKKGWTPACHAIWQRNVQLLQLLVDSGSCHLNIRVREHDDGQSTATVPLYFLSLERNCPTELWTFLSQKVNCFQDRERDTWGRTAVFRAAENGKSADFMEKMLKAKSGHPLLERRMDGLTLREFAHEYNLDELSATIDKYLCETASLHFIVQMIVNFQGDELLEIKDKDGNSLLDLALEATTGQPSAQVTHNLKTVEETAVKLFEAAAMGDLQMVKQLNRANYIDKNGYTALTRAIVFNQPAVVDALITERPALKAIPDNCNRYPLHYAYALPADQSRPMVKLLFGRRAEDTEHKVDKDGREAVEFKDMRGQLEIMQMLHDARTLDAYQKVRT</sequence>
<dbReference type="PROSITE" id="PS50088">
    <property type="entry name" value="ANK_REPEAT"/>
    <property type="match status" value="1"/>
</dbReference>
<reference evidence="4" key="1">
    <citation type="journal article" date="2023" name="Mol. Biol. Evol.">
        <title>Third-Generation Sequencing Reveals the Adaptive Role of the Epigenome in Three Deep-Sea Polychaetes.</title>
        <authorList>
            <person name="Perez M."/>
            <person name="Aroh O."/>
            <person name="Sun Y."/>
            <person name="Lan Y."/>
            <person name="Juniper S.K."/>
            <person name="Young C.R."/>
            <person name="Angers B."/>
            <person name="Qian P.Y."/>
        </authorList>
    </citation>
    <scope>NUCLEOTIDE SEQUENCE</scope>
    <source>
        <strain evidence="4">R07B-5</strain>
    </source>
</reference>
<comment type="caution">
    <text evidence="4">The sequence shown here is derived from an EMBL/GenBank/DDBJ whole genome shotgun (WGS) entry which is preliminary data.</text>
</comment>
<dbReference type="Proteomes" id="UP001209878">
    <property type="component" value="Unassembled WGS sequence"/>
</dbReference>
<feature type="repeat" description="ANK" evidence="3">
    <location>
        <begin position="195"/>
        <end position="227"/>
    </location>
</feature>
<dbReference type="Gene3D" id="1.25.40.20">
    <property type="entry name" value="Ankyrin repeat-containing domain"/>
    <property type="match status" value="3"/>
</dbReference>
<dbReference type="Pfam" id="PF12796">
    <property type="entry name" value="Ank_2"/>
    <property type="match status" value="2"/>
</dbReference>
<dbReference type="AlphaFoldDB" id="A0AAD9N6Q5"/>
<dbReference type="EMBL" id="JAODUO010001739">
    <property type="protein sequence ID" value="KAK2159172.1"/>
    <property type="molecule type" value="Genomic_DNA"/>
</dbReference>